<evidence type="ECO:0000313" key="3">
    <source>
        <dbReference type="Proteomes" id="UP000255177"/>
    </source>
</evidence>
<feature type="transmembrane region" description="Helical" evidence="1">
    <location>
        <begin position="20"/>
        <end position="42"/>
    </location>
</feature>
<dbReference type="Proteomes" id="UP000255177">
    <property type="component" value="Unassembled WGS sequence"/>
</dbReference>
<dbReference type="RefSeq" id="WP_166675630.1">
    <property type="nucleotide sequence ID" value="NZ_CBCSFG010000035.1"/>
</dbReference>
<dbReference type="EMBL" id="UIDD01000002">
    <property type="protein sequence ID" value="SUQ61183.1"/>
    <property type="molecule type" value="Genomic_DNA"/>
</dbReference>
<sequence>MIGKKCFRALQALKDAFLSALALSGFVLIPLVWVPLIVGDWLQEKLKQRR</sequence>
<proteinExistence type="predicted"/>
<dbReference type="AlphaFoldDB" id="A0A380STW5"/>
<evidence type="ECO:0000313" key="2">
    <source>
        <dbReference type="EMBL" id="SUQ61183.1"/>
    </source>
</evidence>
<keyword evidence="1" id="KW-0812">Transmembrane</keyword>
<evidence type="ECO:0000256" key="1">
    <source>
        <dbReference type="SAM" id="Phobius"/>
    </source>
</evidence>
<protein>
    <submittedName>
        <fullName evidence="2">Uncharacterized protein</fullName>
    </submittedName>
</protein>
<reference evidence="3" key="1">
    <citation type="submission" date="2018-07" db="EMBL/GenBank/DDBJ databases">
        <authorList>
            <person name="Blom J."/>
        </authorList>
    </citation>
    <scope>NUCLEOTIDE SEQUENCE [LARGE SCALE GENOMIC DNA]</scope>
    <source>
        <strain evidence="3">CCOS 864</strain>
    </source>
</reference>
<keyword evidence="1" id="KW-1133">Transmembrane helix</keyword>
<accession>A0A380STW5</accession>
<gene>
    <name evidence="2" type="ORF">CCOS864_00590</name>
</gene>
<keyword evidence="1" id="KW-0472">Membrane</keyword>
<name>A0A380STW5_9PSED</name>
<keyword evidence="3" id="KW-1185">Reference proteome</keyword>
<organism evidence="2 3">
    <name type="scientific">Pseudomonas wadenswilerensis</name>
    <dbReference type="NCBI Taxonomy" id="1785161"/>
    <lineage>
        <taxon>Bacteria</taxon>
        <taxon>Pseudomonadati</taxon>
        <taxon>Pseudomonadota</taxon>
        <taxon>Gammaproteobacteria</taxon>
        <taxon>Pseudomonadales</taxon>
        <taxon>Pseudomonadaceae</taxon>
        <taxon>Pseudomonas</taxon>
    </lineage>
</organism>